<proteinExistence type="predicted"/>
<dbReference type="KEGG" id="sur:STAUR_2376"/>
<protein>
    <submittedName>
        <fullName evidence="1">Uncharacterized protein</fullName>
    </submittedName>
</protein>
<accession>E3FEZ9</accession>
<gene>
    <name evidence="1" type="ordered locus">STAUR_2376</name>
</gene>
<organism evidence="1 2">
    <name type="scientific">Stigmatella aurantiaca (strain DW4/3-1)</name>
    <dbReference type="NCBI Taxonomy" id="378806"/>
    <lineage>
        <taxon>Bacteria</taxon>
        <taxon>Pseudomonadati</taxon>
        <taxon>Myxococcota</taxon>
        <taxon>Myxococcia</taxon>
        <taxon>Myxococcales</taxon>
        <taxon>Cystobacterineae</taxon>
        <taxon>Archangiaceae</taxon>
        <taxon>Stigmatella</taxon>
    </lineage>
</organism>
<evidence type="ECO:0000313" key="1">
    <source>
        <dbReference type="EMBL" id="ADO70180.1"/>
    </source>
</evidence>
<reference evidence="1 2" key="1">
    <citation type="journal article" date="2011" name="Mol. Biol. Evol.">
        <title>Comparative genomic analysis of fruiting body formation in Myxococcales.</title>
        <authorList>
            <person name="Huntley S."/>
            <person name="Hamann N."/>
            <person name="Wegener-Feldbrugge S."/>
            <person name="Treuner-Lange A."/>
            <person name="Kube M."/>
            <person name="Reinhardt R."/>
            <person name="Klages S."/>
            <person name="Muller R."/>
            <person name="Ronning C.M."/>
            <person name="Nierman W.C."/>
            <person name="Sogaard-Andersen L."/>
        </authorList>
    </citation>
    <scope>NUCLEOTIDE SEQUENCE [LARGE SCALE GENOMIC DNA]</scope>
    <source>
        <strain evidence="1 2">DW4/3-1</strain>
    </source>
</reference>
<dbReference type="RefSeq" id="WP_013375189.1">
    <property type="nucleotide sequence ID" value="NC_014623.1"/>
</dbReference>
<evidence type="ECO:0000313" key="2">
    <source>
        <dbReference type="Proteomes" id="UP000001351"/>
    </source>
</evidence>
<dbReference type="HOGENOM" id="CLU_2720428_0_0_7"/>
<name>E3FEZ9_STIAD</name>
<keyword evidence="2" id="KW-1185">Reference proteome</keyword>
<dbReference type="Proteomes" id="UP000001351">
    <property type="component" value="Chromosome"/>
</dbReference>
<sequence length="72" mass="7225">MTLTWGGVVLLTQVLGAEESAADARPSASTAEAVLPALPAATAEDGLWHSLLRLEASTLALLPQGGGGEQEG</sequence>
<dbReference type="AlphaFoldDB" id="E3FEZ9"/>
<dbReference type="EMBL" id="CP002271">
    <property type="protein sequence ID" value="ADO70180.1"/>
    <property type="molecule type" value="Genomic_DNA"/>
</dbReference>